<proteinExistence type="predicted"/>
<name>A0A2D4N7V5_9SAUR</name>
<organism evidence="2">
    <name type="scientific">Micrurus spixii</name>
    <name type="common">Amazon coral snake</name>
    <dbReference type="NCBI Taxonomy" id="129469"/>
    <lineage>
        <taxon>Eukaryota</taxon>
        <taxon>Metazoa</taxon>
        <taxon>Chordata</taxon>
        <taxon>Craniata</taxon>
        <taxon>Vertebrata</taxon>
        <taxon>Euteleostomi</taxon>
        <taxon>Lepidosauria</taxon>
        <taxon>Squamata</taxon>
        <taxon>Bifurcata</taxon>
        <taxon>Unidentata</taxon>
        <taxon>Episquamata</taxon>
        <taxon>Toxicofera</taxon>
        <taxon>Serpentes</taxon>
        <taxon>Colubroidea</taxon>
        <taxon>Elapidae</taxon>
        <taxon>Elapinae</taxon>
        <taxon>Micrurus</taxon>
    </lineage>
</organism>
<reference evidence="2" key="2">
    <citation type="submission" date="2017-11" db="EMBL/GenBank/DDBJ databases">
        <title>Coralsnake Venomics: Analyses of Venom Gland Transcriptomes and Proteomes of Six Brazilian Taxa.</title>
        <authorList>
            <person name="Aird S.D."/>
            <person name="Jorge da Silva N."/>
            <person name="Qiu L."/>
            <person name="Villar-Briones A."/>
            <person name="Aparecida-Saddi V."/>
            <person name="Campos-Telles M.P."/>
            <person name="Grau M."/>
            <person name="Mikheyev A.S."/>
        </authorList>
    </citation>
    <scope>NUCLEOTIDE SEQUENCE</scope>
    <source>
        <tissue evidence="2">Venom_gland</tissue>
    </source>
</reference>
<keyword evidence="1" id="KW-0472">Membrane</keyword>
<evidence type="ECO:0000256" key="1">
    <source>
        <dbReference type="SAM" id="Phobius"/>
    </source>
</evidence>
<dbReference type="AlphaFoldDB" id="A0A2D4N7V5"/>
<reference evidence="2" key="1">
    <citation type="submission" date="2017-07" db="EMBL/GenBank/DDBJ databases">
        <authorList>
            <person name="Mikheyev A."/>
            <person name="Grau M."/>
        </authorList>
    </citation>
    <scope>NUCLEOTIDE SEQUENCE</scope>
    <source>
        <tissue evidence="2">Venom_gland</tissue>
    </source>
</reference>
<keyword evidence="1" id="KW-1133">Transmembrane helix</keyword>
<accession>A0A2D4N7V5</accession>
<dbReference type="EMBL" id="IACM01146851">
    <property type="protein sequence ID" value="LAB41086.1"/>
    <property type="molecule type" value="Transcribed_RNA"/>
</dbReference>
<keyword evidence="1" id="KW-0812">Transmembrane</keyword>
<evidence type="ECO:0000313" key="2">
    <source>
        <dbReference type="EMBL" id="LAB41086.1"/>
    </source>
</evidence>
<protein>
    <submittedName>
        <fullName evidence="2">Uncharacterized protein</fullName>
    </submittedName>
</protein>
<sequence length="150" mass="17407">MIRRSLLPFHIPNPGLIFLYLFLTAWLVFYIIDTSIPHNTKKMLRLQKQCRKEQQRYVGRGLKHMMNSCRNRVCLVKEKGDGVGPPIFERLSQRRGRQPILQGTRGQDNGFKVIKGRSCLEWKGLLSEVVGAPTLEILKKRLSNHLPRMV</sequence>
<feature type="transmembrane region" description="Helical" evidence="1">
    <location>
        <begin position="15"/>
        <end position="36"/>
    </location>
</feature>